<sequence length="298" mass="31614">MAKWKNTDIQWPATANTIQQQAEGVLANVASDMQTNLGGLQSAAGSVTFAKGALSGDANALLNLRAQLNGLLVRGQVLTVHPYQYGIGQQQESGVFLSAQNAVNGLITKLNDQADDNRPAGTVNALAVLLTADNHQQFNQVLADFVQVLPVSELAALSRRVKAELSVGDKMNTPAVDLVPRYKPNGYINQNPLRDALKYQGAQVAQLESLASDQNDVVAKLQALETKRNAALSEWKAAIDSLKNISGSVQTFKTSGSASSIASDLKDSSVPNAQAALSAVVMFTSAEPLTFLEELLNV</sequence>
<name>A0A5Q0TCC4_9VIBR</name>
<dbReference type="EMBL" id="CP045699">
    <property type="protein sequence ID" value="QGA64773.1"/>
    <property type="molecule type" value="Genomic_DNA"/>
</dbReference>
<accession>A0A5Q0TCC4</accession>
<dbReference type="RefSeq" id="WP_153446924.1">
    <property type="nucleotide sequence ID" value="NZ_CP045699.1"/>
</dbReference>
<evidence type="ECO:0000313" key="1">
    <source>
        <dbReference type="EMBL" id="QGA64773.1"/>
    </source>
</evidence>
<gene>
    <name evidence="1" type="ORF">GFB47_04760</name>
</gene>
<dbReference type="AlphaFoldDB" id="A0A5Q0TCC4"/>
<organism evidence="1 2">
    <name type="scientific">Vibrio algicola</name>
    <dbReference type="NCBI Taxonomy" id="2662262"/>
    <lineage>
        <taxon>Bacteria</taxon>
        <taxon>Pseudomonadati</taxon>
        <taxon>Pseudomonadota</taxon>
        <taxon>Gammaproteobacteria</taxon>
        <taxon>Vibrionales</taxon>
        <taxon>Vibrionaceae</taxon>
        <taxon>Vibrio</taxon>
    </lineage>
</organism>
<protein>
    <submittedName>
        <fullName evidence="1">Uncharacterized protein</fullName>
    </submittedName>
</protein>
<reference evidence="1 2" key="1">
    <citation type="submission" date="2019-10" db="EMBL/GenBank/DDBJ databases">
        <title>Vibrio sp. nov., isolated from Coralline algae surface.</title>
        <authorList>
            <person name="Geng Y."/>
            <person name="Zhang X."/>
        </authorList>
    </citation>
    <scope>NUCLEOTIDE SEQUENCE [LARGE SCALE GENOMIC DNA]</scope>
    <source>
        <strain evidence="1 2">SM1977</strain>
    </source>
</reference>
<evidence type="ECO:0000313" key="2">
    <source>
        <dbReference type="Proteomes" id="UP000348942"/>
    </source>
</evidence>
<keyword evidence="2" id="KW-1185">Reference proteome</keyword>
<proteinExistence type="predicted"/>
<dbReference type="Proteomes" id="UP000348942">
    <property type="component" value="Chromosome 1"/>
</dbReference>